<name>A0ABS5QYL8_9LACO</name>
<dbReference type="Gene3D" id="1.10.150.240">
    <property type="entry name" value="Putative phosphatase, domain 2"/>
    <property type="match status" value="1"/>
</dbReference>
<dbReference type="Gene3D" id="3.40.50.1000">
    <property type="entry name" value="HAD superfamily/HAD-like"/>
    <property type="match status" value="1"/>
</dbReference>
<dbReference type="GO" id="GO:0016787">
    <property type="term" value="F:hydrolase activity"/>
    <property type="evidence" value="ECO:0007669"/>
    <property type="project" value="UniProtKB-KW"/>
</dbReference>
<dbReference type="RefSeq" id="WP_213808364.1">
    <property type="nucleotide sequence ID" value="NZ_JAAMFK010000001.1"/>
</dbReference>
<dbReference type="InterPro" id="IPR023214">
    <property type="entry name" value="HAD_sf"/>
</dbReference>
<keyword evidence="1" id="KW-0378">Hydrolase</keyword>
<evidence type="ECO:0000313" key="1">
    <source>
        <dbReference type="EMBL" id="MBS9338077.1"/>
    </source>
</evidence>
<dbReference type="InterPro" id="IPR036412">
    <property type="entry name" value="HAD-like_sf"/>
</dbReference>
<keyword evidence="2" id="KW-1185">Reference proteome</keyword>
<dbReference type="EMBL" id="JAAMFK010000001">
    <property type="protein sequence ID" value="MBS9338077.1"/>
    <property type="molecule type" value="Genomic_DNA"/>
</dbReference>
<evidence type="ECO:0000313" key="2">
    <source>
        <dbReference type="Proteomes" id="UP001519504"/>
    </source>
</evidence>
<dbReference type="PANTHER" id="PTHR43434:SF26">
    <property type="entry name" value="PYROPHOSPHATASE PPAX"/>
    <property type="match status" value="1"/>
</dbReference>
<comment type="caution">
    <text evidence="1">The sequence shown here is derived from an EMBL/GenBank/DDBJ whole genome shotgun (WGS) entry which is preliminary data.</text>
</comment>
<dbReference type="SUPFAM" id="SSF56784">
    <property type="entry name" value="HAD-like"/>
    <property type="match status" value="1"/>
</dbReference>
<dbReference type="SFLD" id="SFLDS00003">
    <property type="entry name" value="Haloacid_Dehalogenase"/>
    <property type="match status" value="1"/>
</dbReference>
<reference evidence="1 2" key="1">
    <citation type="submission" date="2020-02" db="EMBL/GenBank/DDBJ databases">
        <title>Fructobacillus sp. isolated from paper mulberry of Taiwan.</title>
        <authorList>
            <person name="Lin S.-T."/>
        </authorList>
    </citation>
    <scope>NUCLEOTIDE SEQUENCE [LARGE SCALE GENOMIC DNA]</scope>
    <source>
        <strain evidence="1 2">M2-14</strain>
    </source>
</reference>
<dbReference type="InterPro" id="IPR041492">
    <property type="entry name" value="HAD_2"/>
</dbReference>
<sequence>MQNFIFDFDGTLANSGKTGVLATQAAFKEEGYAAPSEEDINYYMGIPIEVSFKKMLPSAVSESDFDRLLETFRKHYRSLEAENLVLFPRIMETLEELVSEEKKLYVVSSKHSTALLRNLETLGINQLFTKVIGSDHVEHFKPAPDGVLAVIESGHLNKDDSIMIGDAIFDLQMGKSAGVHTGAVAWGAHDVKALKSEQPDYVFEDAKDWLNI</sequence>
<organism evidence="1 2">
    <name type="scientific">Fructobacillus broussonetiae</name>
    <dbReference type="NCBI Taxonomy" id="2713173"/>
    <lineage>
        <taxon>Bacteria</taxon>
        <taxon>Bacillati</taxon>
        <taxon>Bacillota</taxon>
        <taxon>Bacilli</taxon>
        <taxon>Lactobacillales</taxon>
        <taxon>Lactobacillaceae</taxon>
        <taxon>Fructobacillus</taxon>
    </lineage>
</organism>
<dbReference type="InterPro" id="IPR023198">
    <property type="entry name" value="PGP-like_dom2"/>
</dbReference>
<dbReference type="InterPro" id="IPR006439">
    <property type="entry name" value="HAD-SF_hydro_IA"/>
</dbReference>
<gene>
    <name evidence="1" type="ORF">G6R29_00300</name>
</gene>
<proteinExistence type="predicted"/>
<protein>
    <submittedName>
        <fullName evidence="1">HAD-IA family hydrolase</fullName>
    </submittedName>
</protein>
<dbReference type="NCBIfam" id="TIGR01549">
    <property type="entry name" value="HAD-SF-IA-v1"/>
    <property type="match status" value="1"/>
</dbReference>
<accession>A0ABS5QYL8</accession>
<dbReference type="SFLD" id="SFLDG01129">
    <property type="entry name" value="C1.5:_HAD__Beta-PGM__Phosphata"/>
    <property type="match status" value="1"/>
</dbReference>
<dbReference type="SFLD" id="SFLDG01135">
    <property type="entry name" value="C1.5.6:_HAD__Beta-PGM__Phospha"/>
    <property type="match status" value="1"/>
</dbReference>
<dbReference type="InterPro" id="IPR050155">
    <property type="entry name" value="HAD-like_hydrolase_sf"/>
</dbReference>
<dbReference type="Proteomes" id="UP001519504">
    <property type="component" value="Unassembled WGS sequence"/>
</dbReference>
<dbReference type="PANTHER" id="PTHR43434">
    <property type="entry name" value="PHOSPHOGLYCOLATE PHOSPHATASE"/>
    <property type="match status" value="1"/>
</dbReference>
<dbReference type="Pfam" id="PF13419">
    <property type="entry name" value="HAD_2"/>
    <property type="match status" value="1"/>
</dbReference>